<feature type="domain" description="Urease accessory protein UreH-like transmembrane" evidence="2">
    <location>
        <begin position="11"/>
        <end position="206"/>
    </location>
</feature>
<dbReference type="InterPro" id="IPR051790">
    <property type="entry name" value="Cytochrome_c-biogenesis_DsbD"/>
</dbReference>
<feature type="transmembrane region" description="Helical" evidence="1">
    <location>
        <begin position="79"/>
        <end position="102"/>
    </location>
</feature>
<accession>A0ABN4X195</accession>
<organism evidence="3 4">
    <name type="scientific">Roseibium algicola</name>
    <dbReference type="NCBI Taxonomy" id="2857014"/>
    <lineage>
        <taxon>Bacteria</taxon>
        <taxon>Pseudomonadati</taxon>
        <taxon>Pseudomonadota</taxon>
        <taxon>Alphaproteobacteria</taxon>
        <taxon>Hyphomicrobiales</taxon>
        <taxon>Stappiaceae</taxon>
        <taxon>Roseibium</taxon>
    </lineage>
</organism>
<dbReference type="PANTHER" id="PTHR31272:SF9">
    <property type="entry name" value="BLL1027 PROTEIN"/>
    <property type="match status" value="1"/>
</dbReference>
<sequence length="222" mass="24158">MDLTFQTFSLAFGLGLLGFIEPCTIGAHLIFVNRQLQNPSEYRLVAVSTFILARVIVMAGFGGAIVMLGQMLIGVQTGFWLVFGALYLALGLFMIAGFGRILRRKFEVAPERWRIAGNPLLQGLAFGLNIPACAAPILFALIGTVALTGSPVSGVVLMGTFALALSVPLLPLTVWPRSAGFLSRMADWLRARRWILGLVFVLLGIWSIWFGLFVDPADWSGR</sequence>
<dbReference type="EMBL" id="CP019632">
    <property type="protein sequence ID" value="AQQ08130.1"/>
    <property type="molecule type" value="Genomic_DNA"/>
</dbReference>
<keyword evidence="4" id="KW-1185">Reference proteome</keyword>
<feature type="transmembrane region" description="Helical" evidence="1">
    <location>
        <begin position="12"/>
        <end position="32"/>
    </location>
</feature>
<evidence type="ECO:0000313" key="4">
    <source>
        <dbReference type="Proteomes" id="UP000188174"/>
    </source>
</evidence>
<evidence type="ECO:0000256" key="1">
    <source>
        <dbReference type="SAM" id="Phobius"/>
    </source>
</evidence>
<geneLocation type="plasmid" evidence="3 4">
    <name>unnamed2</name>
</geneLocation>
<name>A0ABN4X195_9HYPH</name>
<evidence type="ECO:0000259" key="2">
    <source>
        <dbReference type="Pfam" id="PF13386"/>
    </source>
</evidence>
<keyword evidence="1" id="KW-0812">Transmembrane</keyword>
<proteinExistence type="predicted"/>
<dbReference type="InterPro" id="IPR039447">
    <property type="entry name" value="UreH-like_TM_dom"/>
</dbReference>
<gene>
    <name evidence="3" type="ORF">B0E33_30345</name>
</gene>
<dbReference type="Pfam" id="PF13386">
    <property type="entry name" value="DsbD_2"/>
    <property type="match status" value="1"/>
</dbReference>
<keyword evidence="1" id="KW-1133">Transmembrane helix</keyword>
<feature type="transmembrane region" description="Helical" evidence="1">
    <location>
        <begin position="152"/>
        <end position="174"/>
    </location>
</feature>
<feature type="transmembrane region" description="Helical" evidence="1">
    <location>
        <begin position="123"/>
        <end position="146"/>
    </location>
</feature>
<dbReference type="PANTHER" id="PTHR31272">
    <property type="entry name" value="CYTOCHROME C-TYPE BIOGENESIS PROTEIN HI_1454-RELATED"/>
    <property type="match status" value="1"/>
</dbReference>
<feature type="transmembrane region" description="Helical" evidence="1">
    <location>
        <begin position="44"/>
        <end position="73"/>
    </location>
</feature>
<evidence type="ECO:0000313" key="3">
    <source>
        <dbReference type="EMBL" id="AQQ08130.1"/>
    </source>
</evidence>
<reference evidence="3 4" key="1">
    <citation type="submission" date="2017-02" db="EMBL/GenBank/DDBJ databases">
        <authorList>
            <person name="Jeong S."/>
        </authorList>
    </citation>
    <scope>NUCLEOTIDE SEQUENCE [LARGE SCALE GENOMIC DNA]</scope>
    <source>
        <strain evidence="3 4">RMAR6-6</strain>
        <plasmid evidence="3 4">unnamed2</plasmid>
    </source>
</reference>
<keyword evidence="3" id="KW-0614">Plasmid</keyword>
<feature type="transmembrane region" description="Helical" evidence="1">
    <location>
        <begin position="194"/>
        <end position="214"/>
    </location>
</feature>
<keyword evidence="1" id="KW-0472">Membrane</keyword>
<dbReference type="RefSeq" id="WP_077294702.1">
    <property type="nucleotide sequence ID" value="NZ_CP019632.1"/>
</dbReference>
<protein>
    <recommendedName>
        <fullName evidence="2">Urease accessory protein UreH-like transmembrane domain-containing protein</fullName>
    </recommendedName>
</protein>
<dbReference type="Proteomes" id="UP000188174">
    <property type="component" value="Plasmid unnamed2"/>
</dbReference>